<dbReference type="InterPro" id="IPR013087">
    <property type="entry name" value="Znf_C2H2_type"/>
</dbReference>
<organism evidence="15 16">
    <name type="scientific">Popillia japonica</name>
    <name type="common">Japanese beetle</name>
    <dbReference type="NCBI Taxonomy" id="7064"/>
    <lineage>
        <taxon>Eukaryota</taxon>
        <taxon>Metazoa</taxon>
        <taxon>Ecdysozoa</taxon>
        <taxon>Arthropoda</taxon>
        <taxon>Hexapoda</taxon>
        <taxon>Insecta</taxon>
        <taxon>Pterygota</taxon>
        <taxon>Neoptera</taxon>
        <taxon>Endopterygota</taxon>
        <taxon>Coleoptera</taxon>
        <taxon>Polyphaga</taxon>
        <taxon>Scarabaeiformia</taxon>
        <taxon>Scarabaeidae</taxon>
        <taxon>Rutelinae</taxon>
        <taxon>Popillia</taxon>
    </lineage>
</organism>
<keyword evidence="10" id="KW-0539">Nucleus</keyword>
<dbReference type="AlphaFoldDB" id="A0AAW1KJN6"/>
<dbReference type="InterPro" id="IPR050457">
    <property type="entry name" value="ZnFinger_BTB_dom_contain"/>
</dbReference>
<evidence type="ECO:0000256" key="1">
    <source>
        <dbReference type="ARBA" id="ARBA00004123"/>
    </source>
</evidence>
<evidence type="ECO:0000256" key="10">
    <source>
        <dbReference type="ARBA" id="ARBA00023242"/>
    </source>
</evidence>
<dbReference type="FunFam" id="3.30.160.60:FF:000508">
    <property type="entry name" value="Myeloid zinc finger 1"/>
    <property type="match status" value="1"/>
</dbReference>
<keyword evidence="9" id="KW-0804">Transcription</keyword>
<dbReference type="SUPFAM" id="SSF57667">
    <property type="entry name" value="beta-beta-alpha zinc fingers"/>
    <property type="match status" value="5"/>
</dbReference>
<evidence type="ECO:0000256" key="4">
    <source>
        <dbReference type="ARBA" id="ARBA00022737"/>
    </source>
</evidence>
<dbReference type="GO" id="GO:0005634">
    <property type="term" value="C:nucleus"/>
    <property type="evidence" value="ECO:0007669"/>
    <property type="project" value="UniProtKB-SubCell"/>
</dbReference>
<feature type="domain" description="C2H2-type" evidence="13">
    <location>
        <begin position="301"/>
        <end position="328"/>
    </location>
</feature>
<comment type="subcellular location">
    <subcellularLocation>
        <location evidence="1">Nucleus</location>
    </subcellularLocation>
</comment>
<sequence>MTDIFGKICRTCLKPAKQFHNIFTHSTNNNLVSYLIMDCTPMRVAVNDGFPTNACSDCVAKLNSIYDFKKMVMESDIKLRQSYRNNFSEANNKCGDHRTDIPLVIKSELNELESVKDNSDVKENISVLCDPVDFNDLSTKHDDTYTECNNDDKAIEFKPVMKEESPIELEMNLENACDTSESHSESTFQELSKDGEIGMGGGKIVKRNISSKNVNEQQVQLLNNADYNRIMSMGLTKKEKNRMTIFCQDCNKSFTFGYFVGVHSHVHTGNLLFKCEKCDKRFPKPARLKNHMKCHVETKDFQCEECSKSFKTIHTLRIHKRKHSNERPYKCHLCTKAFKFSSVLQTHIRKHLNQKPHVCEMCGQSYADPSGLYRHRINTHTADRSKRTVSCDICGKIYAHKSALRTHITRQHAGKRPHVCEQCGKSFFDARILNQHMLIHTGEKPYACRLCGKKFRQKAGITQHMRIHTAETPHP</sequence>
<name>A0AAW1KJN6_POPJA</name>
<dbReference type="SMART" id="SM00355">
    <property type="entry name" value="ZnF_C2H2"/>
    <property type="match status" value="8"/>
</dbReference>
<keyword evidence="3 12" id="KW-0479">Metal-binding</keyword>
<feature type="domain" description="ZAD" evidence="14">
    <location>
        <begin position="7"/>
        <end position="82"/>
    </location>
</feature>
<feature type="domain" description="C2H2-type" evidence="13">
    <location>
        <begin position="245"/>
        <end position="272"/>
    </location>
</feature>
<keyword evidence="16" id="KW-1185">Reference proteome</keyword>
<dbReference type="Proteomes" id="UP001458880">
    <property type="component" value="Unassembled WGS sequence"/>
</dbReference>
<evidence type="ECO:0000256" key="2">
    <source>
        <dbReference type="ARBA" id="ARBA00006991"/>
    </source>
</evidence>
<reference evidence="15 16" key="1">
    <citation type="journal article" date="2024" name="BMC Genomics">
        <title>De novo assembly and annotation of Popillia japonica's genome with initial clues to its potential as an invasive pest.</title>
        <authorList>
            <person name="Cucini C."/>
            <person name="Boschi S."/>
            <person name="Funari R."/>
            <person name="Cardaioli E."/>
            <person name="Iannotti N."/>
            <person name="Marturano G."/>
            <person name="Paoli F."/>
            <person name="Bruttini M."/>
            <person name="Carapelli A."/>
            <person name="Frati F."/>
            <person name="Nardi F."/>
        </authorList>
    </citation>
    <scope>NUCLEOTIDE SEQUENCE [LARGE SCALE GENOMIC DNA]</scope>
    <source>
        <strain evidence="15">DMR45628</strain>
    </source>
</reference>
<feature type="domain" description="C2H2-type" evidence="13">
    <location>
        <begin position="389"/>
        <end position="417"/>
    </location>
</feature>
<dbReference type="PANTHER" id="PTHR46105">
    <property type="entry name" value="AGAP004733-PA"/>
    <property type="match status" value="1"/>
</dbReference>
<protein>
    <submittedName>
        <fullName evidence="15">Zinc-finger associated domain (Zf-AD)</fullName>
    </submittedName>
</protein>
<dbReference type="GO" id="GO:0008270">
    <property type="term" value="F:zinc ion binding"/>
    <property type="evidence" value="ECO:0007669"/>
    <property type="project" value="UniProtKB-UniRule"/>
</dbReference>
<dbReference type="SMART" id="SM00868">
    <property type="entry name" value="zf-AD"/>
    <property type="match status" value="1"/>
</dbReference>
<feature type="domain" description="C2H2-type" evidence="13">
    <location>
        <begin position="418"/>
        <end position="445"/>
    </location>
</feature>
<evidence type="ECO:0000256" key="9">
    <source>
        <dbReference type="ARBA" id="ARBA00023163"/>
    </source>
</evidence>
<keyword evidence="5 11" id="KW-0863">Zinc-finger</keyword>
<evidence type="ECO:0000313" key="16">
    <source>
        <dbReference type="Proteomes" id="UP001458880"/>
    </source>
</evidence>
<dbReference type="GO" id="GO:0000981">
    <property type="term" value="F:DNA-binding transcription factor activity, RNA polymerase II-specific"/>
    <property type="evidence" value="ECO:0007669"/>
    <property type="project" value="TreeGrafter"/>
</dbReference>
<keyword evidence="4" id="KW-0677">Repeat</keyword>
<dbReference type="FunFam" id="3.30.160.60:FF:000325">
    <property type="entry name" value="ZFP90 zinc finger protein"/>
    <property type="match status" value="1"/>
</dbReference>
<dbReference type="PANTHER" id="PTHR46105:SF5">
    <property type="entry name" value="ZINC FINGER AND BTB DOMAIN-CONTAINING PROTEIN 44 ISOFORM X1"/>
    <property type="match status" value="1"/>
</dbReference>
<evidence type="ECO:0000256" key="7">
    <source>
        <dbReference type="ARBA" id="ARBA00023015"/>
    </source>
</evidence>
<accession>A0AAW1KJN6</accession>
<evidence type="ECO:0000259" key="13">
    <source>
        <dbReference type="PROSITE" id="PS50157"/>
    </source>
</evidence>
<comment type="caution">
    <text evidence="15">The sequence shown here is derived from an EMBL/GenBank/DDBJ whole genome shotgun (WGS) entry which is preliminary data.</text>
</comment>
<keyword evidence="6 12" id="KW-0862">Zinc</keyword>
<feature type="domain" description="C2H2-type" evidence="13">
    <location>
        <begin position="446"/>
        <end position="473"/>
    </location>
</feature>
<dbReference type="Pfam" id="PF00096">
    <property type="entry name" value="zf-C2H2"/>
    <property type="match status" value="7"/>
</dbReference>
<dbReference type="FunFam" id="3.30.160.60:FF:000624">
    <property type="entry name" value="zinc finger protein 697"/>
    <property type="match status" value="1"/>
</dbReference>
<feature type="binding site" evidence="12">
    <location>
        <position position="58"/>
    </location>
    <ligand>
        <name>Zn(2+)</name>
        <dbReference type="ChEBI" id="CHEBI:29105"/>
    </ligand>
</feature>
<dbReference type="EMBL" id="JASPKY010000211">
    <property type="protein sequence ID" value="KAK9720312.1"/>
    <property type="molecule type" value="Genomic_DNA"/>
</dbReference>
<evidence type="ECO:0000256" key="6">
    <source>
        <dbReference type="ARBA" id="ARBA00022833"/>
    </source>
</evidence>
<feature type="binding site" evidence="12">
    <location>
        <position position="9"/>
    </location>
    <ligand>
        <name>Zn(2+)</name>
        <dbReference type="ChEBI" id="CHEBI:29105"/>
    </ligand>
</feature>
<dbReference type="PROSITE" id="PS50157">
    <property type="entry name" value="ZINC_FINGER_C2H2_2"/>
    <property type="match status" value="8"/>
</dbReference>
<dbReference type="GO" id="GO:0042802">
    <property type="term" value="F:identical protein binding"/>
    <property type="evidence" value="ECO:0007669"/>
    <property type="project" value="UniProtKB-ARBA"/>
</dbReference>
<dbReference type="Gene3D" id="3.40.1800.20">
    <property type="match status" value="1"/>
</dbReference>
<proteinExistence type="inferred from homology"/>
<feature type="binding site" evidence="12">
    <location>
        <position position="55"/>
    </location>
    <ligand>
        <name>Zn(2+)</name>
        <dbReference type="ChEBI" id="CHEBI:29105"/>
    </ligand>
</feature>
<dbReference type="InterPro" id="IPR012934">
    <property type="entry name" value="Znf_AD"/>
</dbReference>
<evidence type="ECO:0000313" key="15">
    <source>
        <dbReference type="EMBL" id="KAK9720312.1"/>
    </source>
</evidence>
<evidence type="ECO:0000259" key="14">
    <source>
        <dbReference type="PROSITE" id="PS51915"/>
    </source>
</evidence>
<feature type="domain" description="C2H2-type" evidence="13">
    <location>
        <begin position="329"/>
        <end position="356"/>
    </location>
</feature>
<keyword evidence="8" id="KW-0238">DNA-binding</keyword>
<feature type="domain" description="C2H2-type" evidence="13">
    <location>
        <begin position="357"/>
        <end position="385"/>
    </location>
</feature>
<dbReference type="Pfam" id="PF07776">
    <property type="entry name" value="zf-AD"/>
    <property type="match status" value="1"/>
</dbReference>
<evidence type="ECO:0000256" key="8">
    <source>
        <dbReference type="ARBA" id="ARBA00023125"/>
    </source>
</evidence>
<gene>
    <name evidence="15" type="ORF">QE152_g22136</name>
</gene>
<comment type="similarity">
    <text evidence="2">Belongs to the krueppel C2H2-type zinc-finger protein family.</text>
</comment>
<feature type="binding site" evidence="12">
    <location>
        <position position="12"/>
    </location>
    <ligand>
        <name>Zn(2+)</name>
        <dbReference type="ChEBI" id="CHEBI:29105"/>
    </ligand>
</feature>
<feature type="domain" description="C2H2-type" evidence="13">
    <location>
        <begin position="273"/>
        <end position="300"/>
    </location>
</feature>
<dbReference type="PROSITE" id="PS51915">
    <property type="entry name" value="ZAD"/>
    <property type="match status" value="1"/>
</dbReference>
<evidence type="ECO:0000256" key="11">
    <source>
        <dbReference type="PROSITE-ProRule" id="PRU00042"/>
    </source>
</evidence>
<dbReference type="PROSITE" id="PS00028">
    <property type="entry name" value="ZINC_FINGER_C2H2_1"/>
    <property type="match status" value="8"/>
</dbReference>
<dbReference type="Gene3D" id="3.30.160.60">
    <property type="entry name" value="Classic Zinc Finger"/>
    <property type="match status" value="7"/>
</dbReference>
<evidence type="ECO:0000256" key="5">
    <source>
        <dbReference type="ARBA" id="ARBA00022771"/>
    </source>
</evidence>
<evidence type="ECO:0000256" key="12">
    <source>
        <dbReference type="PROSITE-ProRule" id="PRU01263"/>
    </source>
</evidence>
<dbReference type="SUPFAM" id="SSF57716">
    <property type="entry name" value="Glucocorticoid receptor-like (DNA-binding domain)"/>
    <property type="match status" value="1"/>
</dbReference>
<keyword evidence="7" id="KW-0805">Transcription regulation</keyword>
<dbReference type="InterPro" id="IPR036236">
    <property type="entry name" value="Znf_C2H2_sf"/>
</dbReference>
<dbReference type="GO" id="GO:0000978">
    <property type="term" value="F:RNA polymerase II cis-regulatory region sequence-specific DNA binding"/>
    <property type="evidence" value="ECO:0007669"/>
    <property type="project" value="TreeGrafter"/>
</dbReference>
<evidence type="ECO:0000256" key="3">
    <source>
        <dbReference type="ARBA" id="ARBA00022723"/>
    </source>
</evidence>